<dbReference type="Gene3D" id="2.60.220.10">
    <property type="entry name" value="Polysaccharide lyase family 8-like, C-terminal"/>
    <property type="match status" value="1"/>
</dbReference>
<keyword evidence="3 8" id="KW-0456">Lyase</keyword>
<reference evidence="8" key="2">
    <citation type="journal article" date="2020" name="Nat. Commun.">
        <title>Large-scale genome sequencing of mycorrhizal fungi provides insights into the early evolution of symbiotic traits.</title>
        <authorList>
            <person name="Miyauchi S."/>
            <person name="Kiss E."/>
            <person name="Kuo A."/>
            <person name="Drula E."/>
            <person name="Kohler A."/>
            <person name="Sanchez-Garcia M."/>
            <person name="Morin E."/>
            <person name="Andreopoulos B."/>
            <person name="Barry K.W."/>
            <person name="Bonito G."/>
            <person name="Buee M."/>
            <person name="Carver A."/>
            <person name="Chen C."/>
            <person name="Cichocki N."/>
            <person name="Clum A."/>
            <person name="Culley D."/>
            <person name="Crous P.W."/>
            <person name="Fauchery L."/>
            <person name="Girlanda M."/>
            <person name="Hayes R.D."/>
            <person name="Keri Z."/>
            <person name="LaButti K."/>
            <person name="Lipzen A."/>
            <person name="Lombard V."/>
            <person name="Magnuson J."/>
            <person name="Maillard F."/>
            <person name="Murat C."/>
            <person name="Nolan M."/>
            <person name="Ohm R.A."/>
            <person name="Pangilinan J."/>
            <person name="Pereira M.F."/>
            <person name="Perotto S."/>
            <person name="Peter M."/>
            <person name="Pfister S."/>
            <person name="Riley R."/>
            <person name="Sitrit Y."/>
            <person name="Stielow J.B."/>
            <person name="Szollosi G."/>
            <person name="Zifcakova L."/>
            <person name="Stursova M."/>
            <person name="Spatafora J.W."/>
            <person name="Tedersoo L."/>
            <person name="Vaario L.M."/>
            <person name="Yamada A."/>
            <person name="Yan M."/>
            <person name="Wang P."/>
            <person name="Xu J."/>
            <person name="Bruns T."/>
            <person name="Baldrian P."/>
            <person name="Vilgalys R."/>
            <person name="Dunand C."/>
            <person name="Henrissat B."/>
            <person name="Grigoriev I.V."/>
            <person name="Hibbett D."/>
            <person name="Nagy L.G."/>
            <person name="Martin F.M."/>
        </authorList>
    </citation>
    <scope>NUCLEOTIDE SEQUENCE</scope>
    <source>
        <strain evidence="8">Prilba</strain>
    </source>
</reference>
<protein>
    <submittedName>
        <fullName evidence="8">Polysaccharide lyase family 8 protein</fullName>
    </submittedName>
</protein>
<dbReference type="InterPro" id="IPR008929">
    <property type="entry name" value="Chondroitin_lyas"/>
</dbReference>
<evidence type="ECO:0000256" key="2">
    <source>
        <dbReference type="ARBA" id="ARBA00022729"/>
    </source>
</evidence>
<dbReference type="Pfam" id="PF08124">
    <property type="entry name" value="Lyase_8_N"/>
    <property type="match status" value="1"/>
</dbReference>
<reference evidence="8" key="1">
    <citation type="submission" date="2019-10" db="EMBL/GenBank/DDBJ databases">
        <authorList>
            <consortium name="DOE Joint Genome Institute"/>
            <person name="Kuo A."/>
            <person name="Miyauchi S."/>
            <person name="Kiss E."/>
            <person name="Drula E."/>
            <person name="Kohler A."/>
            <person name="Sanchez-Garcia M."/>
            <person name="Andreopoulos B."/>
            <person name="Barry K.W."/>
            <person name="Bonito G."/>
            <person name="Buee M."/>
            <person name="Carver A."/>
            <person name="Chen C."/>
            <person name="Cichocki N."/>
            <person name="Clum A."/>
            <person name="Culley D."/>
            <person name="Crous P.W."/>
            <person name="Fauchery L."/>
            <person name="Girlanda M."/>
            <person name="Hayes R."/>
            <person name="Keri Z."/>
            <person name="LaButti K."/>
            <person name="Lipzen A."/>
            <person name="Lombard V."/>
            <person name="Magnuson J."/>
            <person name="Maillard F."/>
            <person name="Morin E."/>
            <person name="Murat C."/>
            <person name="Nolan M."/>
            <person name="Ohm R."/>
            <person name="Pangilinan J."/>
            <person name="Pereira M."/>
            <person name="Perotto S."/>
            <person name="Peter M."/>
            <person name="Riley R."/>
            <person name="Sitrit Y."/>
            <person name="Stielow B."/>
            <person name="Szollosi G."/>
            <person name="Zifcakova L."/>
            <person name="Stursova M."/>
            <person name="Spatafora J.W."/>
            <person name="Tedersoo L."/>
            <person name="Vaario L.-M."/>
            <person name="Yamada A."/>
            <person name="Yan M."/>
            <person name="Wang P."/>
            <person name="Xu J."/>
            <person name="Bruns T."/>
            <person name="Baldrian P."/>
            <person name="Vilgalys R."/>
            <person name="Henrissat B."/>
            <person name="Grigoriev I.V."/>
            <person name="Hibbett D."/>
            <person name="Nagy L.G."/>
            <person name="Martin F.M."/>
        </authorList>
    </citation>
    <scope>NUCLEOTIDE SEQUENCE</scope>
    <source>
        <strain evidence="8">Prilba</strain>
    </source>
</reference>
<evidence type="ECO:0000313" key="8">
    <source>
        <dbReference type="EMBL" id="KAF8481098.1"/>
    </source>
</evidence>
<comment type="similarity">
    <text evidence="1">Belongs to the polysaccharide lyase 8 family.</text>
</comment>
<evidence type="ECO:0000259" key="6">
    <source>
        <dbReference type="Pfam" id="PF02884"/>
    </source>
</evidence>
<dbReference type="SUPFAM" id="SSF74650">
    <property type="entry name" value="Galactose mutarotase-like"/>
    <property type="match status" value="1"/>
</dbReference>
<dbReference type="InterPro" id="IPR003159">
    <property type="entry name" value="Lyase_8_central_dom"/>
</dbReference>
<dbReference type="GO" id="GO:0005576">
    <property type="term" value="C:extracellular region"/>
    <property type="evidence" value="ECO:0007669"/>
    <property type="project" value="InterPro"/>
</dbReference>
<dbReference type="PANTHER" id="PTHR38481:SF1">
    <property type="entry name" value="HYALURONATE LYASE"/>
    <property type="match status" value="1"/>
</dbReference>
<dbReference type="GO" id="GO:0016837">
    <property type="term" value="F:carbon-oxygen lyase activity, acting on polysaccharides"/>
    <property type="evidence" value="ECO:0007669"/>
    <property type="project" value="UniProtKB-ARBA"/>
</dbReference>
<dbReference type="SUPFAM" id="SSF48230">
    <property type="entry name" value="Chondroitin AC/alginate lyase"/>
    <property type="match status" value="1"/>
</dbReference>
<feature type="domain" description="Polysaccharide lyase family 8 central" evidence="5">
    <location>
        <begin position="388"/>
        <end position="634"/>
    </location>
</feature>
<dbReference type="InterPro" id="IPR012970">
    <property type="entry name" value="Lyase_8_alpha_N"/>
</dbReference>
<dbReference type="Proteomes" id="UP000759537">
    <property type="component" value="Unassembled WGS sequence"/>
</dbReference>
<feature type="domain" description="Polysaccharide lyase 8 N-terminal alpha-helical" evidence="7">
    <location>
        <begin position="81"/>
        <end position="308"/>
    </location>
</feature>
<dbReference type="Gene3D" id="1.50.10.100">
    <property type="entry name" value="Chondroitin AC/alginate lyase"/>
    <property type="match status" value="1"/>
</dbReference>
<dbReference type="Gene3D" id="2.70.98.10">
    <property type="match status" value="1"/>
</dbReference>
<dbReference type="OrthoDB" id="5980780at2759"/>
<feature type="domain" description="Polysaccharide lyase family 8 C-terminal" evidence="6">
    <location>
        <begin position="651"/>
        <end position="723"/>
    </location>
</feature>
<organism evidence="8 9">
    <name type="scientific">Russula ochroleuca</name>
    <dbReference type="NCBI Taxonomy" id="152965"/>
    <lineage>
        <taxon>Eukaryota</taxon>
        <taxon>Fungi</taxon>
        <taxon>Dikarya</taxon>
        <taxon>Basidiomycota</taxon>
        <taxon>Agaricomycotina</taxon>
        <taxon>Agaricomycetes</taxon>
        <taxon>Russulales</taxon>
        <taxon>Russulaceae</taxon>
        <taxon>Russula</taxon>
    </lineage>
</organism>
<feature type="signal peptide" evidence="4">
    <location>
        <begin position="1"/>
        <end position="24"/>
    </location>
</feature>
<gene>
    <name evidence="8" type="ORF">DFH94DRAFT_738018</name>
</gene>
<sequence length="768" mass="83107">MKLVPSVLYSAFLVLCIPLQAVSASVSSPSSQDMDTILQRKLGFITASATTVSQIASWLQTLGPDGSWPTAEIDYTAGCPAQRANWPASTHWSRVLTMTAAWHGGLKGAEQYAGNPALASATSSAMNFWFSRDFTVPGCLDQGGTSACPCGTPGLWNPNWFSNVILVPKLVGQSCLLFNSSLSPTQVNNCTSITARAYDTFYEGKSFLTGANILDVANIGVGLALLTSNLTLIAEAYGRINAEVVIQPGVMVDGIKPDGSFGQHSGLLYNGNYGKDYSNDVLELQIDAAGTQYAANATSRRAFETLIDGDQWMVYRNVETNVLHWDFSTLPRFISFPVIDFQATSGLNLNLSEVLQLGELWGLPSMVQVYNNLIEPTKDANAGKLTGNRNFYNNDYMVQRGPGYVSTLKMYSTRTRNTECVNLQNPLGFHLADGTLYTYLKGNEYEDIAAAWDWNLIPGTTVDYGATPLDCAHANWEGLESFVGGVSNGEIGAAAMRYLNPLTEAFSWQKAWFFLDDDTQYVMIANLTSLSAAPVYSVLDQRRHSGTVYVNNEVFDTPGNGTFNSTVSSLWHGGVGYCFDSGSTVLSLSVGERTGAWSAIGTSTQPPETVDLFAAWIEHQDLTQPVSYTIFPGTTFDSFQEKSGYRTIVPLQNDAYISAIYDADYNTVSAVFWGVSGGTLPLENELFSYEPASITVSGGVALMLDFDTWTLTVSDPSQTLTSVDVLVVGIQETPLAFTMNLPSGPGGLAGSSVTEQFSCYLFITPCLK</sequence>
<dbReference type="InterPro" id="IPR011013">
    <property type="entry name" value="Gal_mutarotase_sf_dom"/>
</dbReference>
<dbReference type="InterPro" id="IPR011071">
    <property type="entry name" value="Lyase_8-like_C"/>
</dbReference>
<keyword evidence="2 4" id="KW-0732">Signal</keyword>
<dbReference type="EMBL" id="WHVB01000007">
    <property type="protein sequence ID" value="KAF8481098.1"/>
    <property type="molecule type" value="Genomic_DNA"/>
</dbReference>
<comment type="caution">
    <text evidence="8">The sequence shown here is derived from an EMBL/GenBank/DDBJ whole genome shotgun (WGS) entry which is preliminary data.</text>
</comment>
<proteinExistence type="inferred from homology"/>
<dbReference type="AlphaFoldDB" id="A0A9P5MXL1"/>
<dbReference type="InterPro" id="IPR004103">
    <property type="entry name" value="Lyase_8_C"/>
</dbReference>
<dbReference type="GO" id="GO:0005975">
    <property type="term" value="P:carbohydrate metabolic process"/>
    <property type="evidence" value="ECO:0007669"/>
    <property type="project" value="InterPro"/>
</dbReference>
<accession>A0A9P5MXL1</accession>
<dbReference type="InterPro" id="IPR038970">
    <property type="entry name" value="Lyase_8"/>
</dbReference>
<feature type="chain" id="PRO_5040256476" evidence="4">
    <location>
        <begin position="25"/>
        <end position="768"/>
    </location>
</feature>
<dbReference type="InterPro" id="IPR014718">
    <property type="entry name" value="GH-type_carb-bd"/>
</dbReference>
<evidence type="ECO:0000256" key="1">
    <source>
        <dbReference type="ARBA" id="ARBA00006699"/>
    </source>
</evidence>
<evidence type="ECO:0000313" key="9">
    <source>
        <dbReference type="Proteomes" id="UP000759537"/>
    </source>
</evidence>
<dbReference type="Pfam" id="PF02884">
    <property type="entry name" value="Lyase_8_C"/>
    <property type="match status" value="1"/>
</dbReference>
<dbReference type="Pfam" id="PF02278">
    <property type="entry name" value="Lyase_8"/>
    <property type="match status" value="1"/>
</dbReference>
<dbReference type="PANTHER" id="PTHR38481">
    <property type="entry name" value="HYALURONATE LYASE"/>
    <property type="match status" value="1"/>
</dbReference>
<evidence type="ECO:0000256" key="4">
    <source>
        <dbReference type="SAM" id="SignalP"/>
    </source>
</evidence>
<evidence type="ECO:0000259" key="5">
    <source>
        <dbReference type="Pfam" id="PF02278"/>
    </source>
</evidence>
<name>A0A9P5MXL1_9AGAM</name>
<evidence type="ECO:0000256" key="3">
    <source>
        <dbReference type="ARBA" id="ARBA00023239"/>
    </source>
</evidence>
<dbReference type="SUPFAM" id="SSF49863">
    <property type="entry name" value="Hyaluronate lyase-like, C-terminal domain"/>
    <property type="match status" value="1"/>
</dbReference>
<evidence type="ECO:0000259" key="7">
    <source>
        <dbReference type="Pfam" id="PF08124"/>
    </source>
</evidence>
<keyword evidence="9" id="KW-1185">Reference proteome</keyword>
<dbReference type="GO" id="GO:0030246">
    <property type="term" value="F:carbohydrate binding"/>
    <property type="evidence" value="ECO:0007669"/>
    <property type="project" value="InterPro"/>
</dbReference>